<dbReference type="Proteomes" id="UP000823388">
    <property type="component" value="Chromosome 7N"/>
</dbReference>
<name>A0A8T0PX07_PANVG</name>
<evidence type="ECO:0000313" key="1">
    <source>
        <dbReference type="EMBL" id="KAG2565635.1"/>
    </source>
</evidence>
<sequence length="258" mass="29343">MERKNIYATDVDSAREDIFEAIRQESDKNVIYFNGWGGFGAAPVLRSIEQELWSIKAQNIPSRLCCDTIIYIDCSAWESRRVMQRKIAEELKLGLETVMAMFDKQDEEDDFNGVDFGSRDVIPSVSQVIAQTLINRKLVMVFLNGSDDEVDVSKFGISPDYLDHVIIWTFKRLSLTIHADPFEIASKLRYTHLFLSSWYSSNQLYSSQFDALLRKEAANIVDRHPWMQGVDPTMVMDSVACTSCSCNIISTGPRDLIG</sequence>
<gene>
    <name evidence="1" type="ORF">PVAP13_7NG120351</name>
</gene>
<comment type="caution">
    <text evidence="1">The sequence shown here is derived from an EMBL/GenBank/DDBJ whole genome shotgun (WGS) entry which is preliminary data.</text>
</comment>
<reference evidence="1 2" key="1">
    <citation type="submission" date="2020-05" db="EMBL/GenBank/DDBJ databases">
        <title>WGS assembly of Panicum virgatum.</title>
        <authorList>
            <person name="Lovell J.T."/>
            <person name="Jenkins J."/>
            <person name="Shu S."/>
            <person name="Juenger T.E."/>
            <person name="Schmutz J."/>
        </authorList>
    </citation>
    <scope>NUCLEOTIDE SEQUENCE [LARGE SCALE GENOMIC DNA]</scope>
    <source>
        <strain evidence="2">cv. AP13</strain>
    </source>
</reference>
<accession>A0A8T0PX07</accession>
<keyword evidence="2" id="KW-1185">Reference proteome</keyword>
<dbReference type="AlphaFoldDB" id="A0A8T0PX07"/>
<organism evidence="1 2">
    <name type="scientific">Panicum virgatum</name>
    <name type="common">Blackwell switchgrass</name>
    <dbReference type="NCBI Taxonomy" id="38727"/>
    <lineage>
        <taxon>Eukaryota</taxon>
        <taxon>Viridiplantae</taxon>
        <taxon>Streptophyta</taxon>
        <taxon>Embryophyta</taxon>
        <taxon>Tracheophyta</taxon>
        <taxon>Spermatophyta</taxon>
        <taxon>Magnoliopsida</taxon>
        <taxon>Liliopsida</taxon>
        <taxon>Poales</taxon>
        <taxon>Poaceae</taxon>
        <taxon>PACMAD clade</taxon>
        <taxon>Panicoideae</taxon>
        <taxon>Panicodae</taxon>
        <taxon>Paniceae</taxon>
        <taxon>Panicinae</taxon>
        <taxon>Panicum</taxon>
        <taxon>Panicum sect. Hiantes</taxon>
    </lineage>
</organism>
<proteinExistence type="predicted"/>
<evidence type="ECO:0000313" key="2">
    <source>
        <dbReference type="Proteomes" id="UP000823388"/>
    </source>
</evidence>
<protein>
    <submittedName>
        <fullName evidence="1">Uncharacterized protein</fullName>
    </submittedName>
</protein>
<dbReference type="EMBL" id="CM029050">
    <property type="protein sequence ID" value="KAG2565635.1"/>
    <property type="molecule type" value="Genomic_DNA"/>
</dbReference>